<feature type="compositionally biased region" description="Polar residues" evidence="1">
    <location>
        <begin position="29"/>
        <end position="38"/>
    </location>
</feature>
<feature type="region of interest" description="Disordered" evidence="1">
    <location>
        <begin position="1"/>
        <end position="139"/>
    </location>
</feature>
<name>A0A550CST3_9AGAR</name>
<protein>
    <submittedName>
        <fullName evidence="2">Uncharacterized protein</fullName>
    </submittedName>
</protein>
<feature type="compositionally biased region" description="Low complexity" evidence="1">
    <location>
        <begin position="125"/>
        <end position="136"/>
    </location>
</feature>
<gene>
    <name evidence="2" type="ORF">BD626DRAFT_107171</name>
</gene>
<keyword evidence="3" id="KW-1185">Reference proteome</keyword>
<evidence type="ECO:0000256" key="1">
    <source>
        <dbReference type="SAM" id="MobiDB-lite"/>
    </source>
</evidence>
<proteinExistence type="predicted"/>
<evidence type="ECO:0000313" key="2">
    <source>
        <dbReference type="EMBL" id="TRM67856.1"/>
    </source>
</evidence>
<evidence type="ECO:0000313" key="3">
    <source>
        <dbReference type="Proteomes" id="UP000320762"/>
    </source>
</evidence>
<dbReference type="Proteomes" id="UP000320762">
    <property type="component" value="Unassembled WGS sequence"/>
</dbReference>
<dbReference type="EMBL" id="VDMD01000002">
    <property type="protein sequence ID" value="TRM67856.1"/>
    <property type="molecule type" value="Genomic_DNA"/>
</dbReference>
<sequence length="182" mass="19102">MHSKTPANDRPPSSATTRSAGLRRAGSLSGAQARSAQASPVAAPGEPIRRTQSAGNRWASARAPRSNRPLAEVWNPASSSPSAEPATVWVPPETPPFSPPTLVAPRVRASGRRGRVSALPAIPASPDTDTSSLPTSNSPPLPLHAPAPRAVQWATLNTLISPSVTSDHRLADLLPRSRHIFH</sequence>
<reference evidence="2 3" key="1">
    <citation type="journal article" date="2019" name="New Phytol.">
        <title>Comparative genomics reveals unique wood-decay strategies and fruiting body development in the Schizophyllaceae.</title>
        <authorList>
            <person name="Almasi E."/>
            <person name="Sahu N."/>
            <person name="Krizsan K."/>
            <person name="Balint B."/>
            <person name="Kovacs G.M."/>
            <person name="Kiss B."/>
            <person name="Cseklye J."/>
            <person name="Drula E."/>
            <person name="Henrissat B."/>
            <person name="Nagy I."/>
            <person name="Chovatia M."/>
            <person name="Adam C."/>
            <person name="LaButti K."/>
            <person name="Lipzen A."/>
            <person name="Riley R."/>
            <person name="Grigoriev I.V."/>
            <person name="Nagy L.G."/>
        </authorList>
    </citation>
    <scope>NUCLEOTIDE SEQUENCE [LARGE SCALE GENOMIC DNA]</scope>
    <source>
        <strain evidence="2 3">NL-1724</strain>
    </source>
</reference>
<accession>A0A550CST3</accession>
<feature type="compositionally biased region" description="Low complexity" evidence="1">
    <location>
        <begin position="76"/>
        <end position="86"/>
    </location>
</feature>
<dbReference type="AlphaFoldDB" id="A0A550CST3"/>
<organism evidence="2 3">
    <name type="scientific">Schizophyllum amplum</name>
    <dbReference type="NCBI Taxonomy" id="97359"/>
    <lineage>
        <taxon>Eukaryota</taxon>
        <taxon>Fungi</taxon>
        <taxon>Dikarya</taxon>
        <taxon>Basidiomycota</taxon>
        <taxon>Agaricomycotina</taxon>
        <taxon>Agaricomycetes</taxon>
        <taxon>Agaricomycetidae</taxon>
        <taxon>Agaricales</taxon>
        <taxon>Schizophyllaceae</taxon>
        <taxon>Schizophyllum</taxon>
    </lineage>
</organism>
<comment type="caution">
    <text evidence="2">The sequence shown here is derived from an EMBL/GenBank/DDBJ whole genome shotgun (WGS) entry which is preliminary data.</text>
</comment>